<reference evidence="2" key="1">
    <citation type="journal article" date="2019" name="Int. J. Syst. Evol. Microbiol.">
        <title>The Global Catalogue of Microorganisms (GCM) 10K type strain sequencing project: providing services to taxonomists for standard genome sequencing and annotation.</title>
        <authorList>
            <consortium name="The Broad Institute Genomics Platform"/>
            <consortium name="The Broad Institute Genome Sequencing Center for Infectious Disease"/>
            <person name="Wu L."/>
            <person name="Ma J."/>
        </authorList>
    </citation>
    <scope>NUCLEOTIDE SEQUENCE [LARGE SCALE GENOMIC DNA]</scope>
    <source>
        <strain evidence="2">CGMCC 4.7246</strain>
    </source>
</reference>
<dbReference type="RefSeq" id="WP_380633759.1">
    <property type="nucleotide sequence ID" value="NZ_JBHSQO010000004.1"/>
</dbReference>
<evidence type="ECO:0000313" key="1">
    <source>
        <dbReference type="EMBL" id="MFC6088909.1"/>
    </source>
</evidence>
<name>A0ABW1NZX1_9PSEU</name>
<protein>
    <submittedName>
        <fullName evidence="1">Uncharacterized protein</fullName>
    </submittedName>
</protein>
<proteinExistence type="predicted"/>
<sequence>MAVTGLVELARLAVGLLAVTGLTGLTRLPGTGLARLTGLPPGARRGAVAGLLPTLWEPLGRGRVPAGLLAEPRLRAELAWLLAERPRLLTVGIRLLRRDGHHFS</sequence>
<keyword evidence="2" id="KW-1185">Reference proteome</keyword>
<accession>A0ABW1NZX1</accession>
<organism evidence="1 2">
    <name type="scientific">Saccharothrix lopnurensis</name>
    <dbReference type="NCBI Taxonomy" id="1670621"/>
    <lineage>
        <taxon>Bacteria</taxon>
        <taxon>Bacillati</taxon>
        <taxon>Actinomycetota</taxon>
        <taxon>Actinomycetes</taxon>
        <taxon>Pseudonocardiales</taxon>
        <taxon>Pseudonocardiaceae</taxon>
        <taxon>Saccharothrix</taxon>
    </lineage>
</organism>
<comment type="caution">
    <text evidence="1">The sequence shown here is derived from an EMBL/GenBank/DDBJ whole genome shotgun (WGS) entry which is preliminary data.</text>
</comment>
<evidence type="ECO:0000313" key="2">
    <source>
        <dbReference type="Proteomes" id="UP001596220"/>
    </source>
</evidence>
<dbReference type="EMBL" id="JBHSQO010000004">
    <property type="protein sequence ID" value="MFC6088909.1"/>
    <property type="molecule type" value="Genomic_DNA"/>
</dbReference>
<gene>
    <name evidence="1" type="ORF">ACFP3R_06455</name>
</gene>
<dbReference type="Proteomes" id="UP001596220">
    <property type="component" value="Unassembled WGS sequence"/>
</dbReference>